<gene>
    <name evidence="1" type="ORF">US96_C0040G0019</name>
</gene>
<protein>
    <recommendedName>
        <fullName evidence="3">Xylose isomerase-like TIM barrel domain-containing protein</fullName>
    </recommendedName>
</protein>
<comment type="caution">
    <text evidence="1">The sequence shown here is derived from an EMBL/GenBank/DDBJ whole genome shotgun (WGS) entry which is preliminary data.</text>
</comment>
<dbReference type="Proteomes" id="UP000034181">
    <property type="component" value="Unassembled WGS sequence"/>
</dbReference>
<reference evidence="1 2" key="1">
    <citation type="journal article" date="2015" name="Nature">
        <title>rRNA introns, odd ribosomes, and small enigmatic genomes across a large radiation of phyla.</title>
        <authorList>
            <person name="Brown C.T."/>
            <person name="Hug L.A."/>
            <person name="Thomas B.C."/>
            <person name="Sharon I."/>
            <person name="Castelle C.J."/>
            <person name="Singh A."/>
            <person name="Wilkins M.J."/>
            <person name="Williams K.H."/>
            <person name="Banfield J.F."/>
        </authorList>
    </citation>
    <scope>NUCLEOTIDE SEQUENCE [LARGE SCALE GENOMIC DNA]</scope>
</reference>
<accession>A0A0G0K5R9</accession>
<name>A0A0G0K5R9_9BACT</name>
<dbReference type="AlphaFoldDB" id="A0A0G0K5R9"/>
<dbReference type="EMBL" id="LBUZ01000040">
    <property type="protein sequence ID" value="KKQ74127.1"/>
    <property type="molecule type" value="Genomic_DNA"/>
</dbReference>
<evidence type="ECO:0000313" key="2">
    <source>
        <dbReference type="Proteomes" id="UP000034181"/>
    </source>
</evidence>
<evidence type="ECO:0008006" key="3">
    <source>
        <dbReference type="Google" id="ProtNLM"/>
    </source>
</evidence>
<organism evidence="1 2">
    <name type="scientific">Candidatus Woesebacteria bacterium GW2011_GWB1_38_5b</name>
    <dbReference type="NCBI Taxonomy" id="1618569"/>
    <lineage>
        <taxon>Bacteria</taxon>
        <taxon>Candidatus Woeseibacteriota</taxon>
    </lineage>
</organism>
<evidence type="ECO:0000313" key="1">
    <source>
        <dbReference type="EMBL" id="KKQ74127.1"/>
    </source>
</evidence>
<sequence length="294" mass="33485">MSERLIPVSTEINVSLASHFTPDARLPFRSASFYVDQALEAGYEGHEWYPMRNSTLVGVQTNTGLLPDYVKESIKSAHQSWRSERTPLEALRHPNKILAVGSYILFPHTDASLTSIEKLQSRIGRKLPVVIYPDTEGGRRNWDFAQNTYQPAKSAMREFGAIDIPDMLGKGHERGFDSITLDIHHALGLGPWQEVLHQLLPYATEIHIAVGRTEDNSDPKTEQKLEDLYFGRKGTEIYQILETIKNSGWTGRVVTEIPYQALKNLRARSKDSMDHHDLMEDHRRIVDNLQEVLK</sequence>
<proteinExistence type="predicted"/>